<dbReference type="Proteomes" id="UP000034778">
    <property type="component" value="Unassembled WGS sequence"/>
</dbReference>
<name>A0A0F9ZLT5_9BACT</name>
<sequence length="253" mass="29270">MSQYYNPNRQHNLYIPDSSLPFRLSRSKIDLFINCPRCFYLDRRLGVGQPPGYPFSLNSAVDKLLKKEFDIHRSKGTRHPLMESYGIDAIPLSHEKIDEWRDSLRGGITYKVPDTNLVITGGVDDVWVKPNGEFIIVDYKATSKEEEVTLDADWQDGYKRQMEIYQWLFRMNGFKVSDIGYFVYCNGKTDRKAFDGKLEFDIKIIPYKGNDGWVEDTIKKAISCLNSNKLPKSGEDCDFCEYREAVDKALKSI</sequence>
<dbReference type="AlphaFoldDB" id="A0A0F9ZLT5"/>
<evidence type="ECO:0000313" key="2">
    <source>
        <dbReference type="EMBL" id="KKP45178.1"/>
    </source>
</evidence>
<evidence type="ECO:0000259" key="1">
    <source>
        <dbReference type="Pfam" id="PF12705"/>
    </source>
</evidence>
<dbReference type="InterPro" id="IPR011604">
    <property type="entry name" value="PDDEXK-like_dom_sf"/>
</dbReference>
<comment type="caution">
    <text evidence="2">The sequence shown here is derived from an EMBL/GenBank/DDBJ whole genome shotgun (WGS) entry which is preliminary data.</text>
</comment>
<accession>A0A0F9ZLT5</accession>
<gene>
    <name evidence="2" type="ORF">UR35_C0002G0011</name>
</gene>
<proteinExistence type="predicted"/>
<dbReference type="STRING" id="1618566.UR35_C0002G0011"/>
<protein>
    <recommendedName>
        <fullName evidence="1">PD-(D/E)XK endonuclease-like domain-containing protein</fullName>
    </recommendedName>
</protein>
<organism evidence="2 3">
    <name type="scientific">Candidatus Woesebacteria bacterium GW2011_GWB1_33_22</name>
    <dbReference type="NCBI Taxonomy" id="1618566"/>
    <lineage>
        <taxon>Bacteria</taxon>
        <taxon>Candidatus Woeseibacteriota</taxon>
    </lineage>
</organism>
<dbReference type="EMBL" id="LBOW01000002">
    <property type="protein sequence ID" value="KKP45178.1"/>
    <property type="molecule type" value="Genomic_DNA"/>
</dbReference>
<feature type="domain" description="PD-(D/E)XK endonuclease-like" evidence="1">
    <location>
        <begin position="96"/>
        <end position="244"/>
    </location>
</feature>
<dbReference type="InterPro" id="IPR038726">
    <property type="entry name" value="PDDEXK_AddAB-type"/>
</dbReference>
<dbReference type="Pfam" id="PF12705">
    <property type="entry name" value="PDDEXK_1"/>
    <property type="match status" value="1"/>
</dbReference>
<evidence type="ECO:0000313" key="3">
    <source>
        <dbReference type="Proteomes" id="UP000034778"/>
    </source>
</evidence>
<reference evidence="2 3" key="1">
    <citation type="journal article" date="2015" name="Nature">
        <title>rRNA introns, odd ribosomes, and small enigmatic genomes across a large radiation of phyla.</title>
        <authorList>
            <person name="Brown C.T."/>
            <person name="Hug L.A."/>
            <person name="Thomas B.C."/>
            <person name="Sharon I."/>
            <person name="Castelle C.J."/>
            <person name="Singh A."/>
            <person name="Wilkins M.J."/>
            <person name="Williams K.H."/>
            <person name="Banfield J.F."/>
        </authorList>
    </citation>
    <scope>NUCLEOTIDE SEQUENCE [LARGE SCALE GENOMIC DNA]</scope>
</reference>
<dbReference type="Gene3D" id="3.90.320.10">
    <property type="match status" value="1"/>
</dbReference>